<dbReference type="HOGENOM" id="CLU_3347081_0_0_4"/>
<evidence type="ECO:0000313" key="1">
    <source>
        <dbReference type="EMBL" id="ACB44005.1"/>
    </source>
</evidence>
<protein>
    <submittedName>
        <fullName evidence="1">Uncharacterized protein</fullName>
    </submittedName>
</protein>
<reference evidence="1" key="1">
    <citation type="submission" date="2008-03" db="EMBL/GenBank/DDBJ databases">
        <title>Complete sequence of Polynucleobacter necessarius STIR1.</title>
        <authorList>
            <consortium name="US DOE Joint Genome Institute"/>
            <person name="Copeland A."/>
            <person name="Lucas S."/>
            <person name="Lapidus A."/>
            <person name="Barry K."/>
            <person name="Detter J.C."/>
            <person name="Glavina del Rio T."/>
            <person name="Hammon N."/>
            <person name="Israni S."/>
            <person name="Dalin E."/>
            <person name="Tice H."/>
            <person name="Pitluck S."/>
            <person name="Chain P."/>
            <person name="Malfatti S."/>
            <person name="Shin M."/>
            <person name="Vergez L."/>
            <person name="Schmutz J."/>
            <person name="Larimer F."/>
            <person name="Land M."/>
            <person name="Hauser L."/>
            <person name="Kyrpides N."/>
            <person name="Kim E."/>
            <person name="Hahn M."/>
            <person name="Richardson P."/>
        </authorList>
    </citation>
    <scope>NUCLEOTIDE SEQUENCE [LARGE SCALE GENOMIC DNA]</scope>
    <source>
        <strain evidence="1">STIR1</strain>
    </source>
</reference>
<name>B1XUH8_POLNS</name>
<sequence length="37" mass="3983">MSGIVNVYSLGASGPKYAILKTLGLSRAMLKQKNSER</sequence>
<accession>B1XUH8</accession>
<dbReference type="KEGG" id="pne:Pnec_0797"/>
<organism evidence="1">
    <name type="scientific">Polynucleobacter necessarius subsp. necessarius (strain STIR1)</name>
    <dbReference type="NCBI Taxonomy" id="452638"/>
    <lineage>
        <taxon>Bacteria</taxon>
        <taxon>Pseudomonadati</taxon>
        <taxon>Pseudomonadota</taxon>
        <taxon>Betaproteobacteria</taxon>
        <taxon>Burkholderiales</taxon>
        <taxon>Burkholderiaceae</taxon>
        <taxon>Polynucleobacter</taxon>
    </lineage>
</organism>
<dbReference type="STRING" id="452638.Pnec_0797"/>
<gene>
    <name evidence="1" type="ordered locus">Pnec_0797</name>
</gene>
<dbReference type="EMBL" id="CP001010">
    <property type="protein sequence ID" value="ACB44005.1"/>
    <property type="molecule type" value="Genomic_DNA"/>
</dbReference>
<proteinExistence type="predicted"/>
<dbReference type="AlphaFoldDB" id="B1XUH8"/>